<dbReference type="FunFam" id="3.40.50.2000:FF:000072">
    <property type="entry name" value="Glycosyl transferase"/>
    <property type="match status" value="1"/>
</dbReference>
<organism evidence="7 8">
    <name type="scientific">Actinomadura meyerae</name>
    <dbReference type="NCBI Taxonomy" id="240840"/>
    <lineage>
        <taxon>Bacteria</taxon>
        <taxon>Bacillati</taxon>
        <taxon>Actinomycetota</taxon>
        <taxon>Actinomycetes</taxon>
        <taxon>Streptosporangiales</taxon>
        <taxon>Thermomonosporaceae</taxon>
        <taxon>Actinomadura</taxon>
    </lineage>
</organism>
<keyword evidence="4" id="KW-0045">Antibiotic biosynthesis</keyword>
<dbReference type="InterPro" id="IPR048284">
    <property type="entry name" value="EryCIII-like_N"/>
</dbReference>
<dbReference type="SUPFAM" id="SSF53756">
    <property type="entry name" value="UDP-Glycosyltransferase/glycogen phosphorylase"/>
    <property type="match status" value="1"/>
</dbReference>
<dbReference type="Pfam" id="PF21036">
    <property type="entry name" value="EryCIII-like_N"/>
    <property type="match status" value="1"/>
</dbReference>
<dbReference type="CDD" id="cd03784">
    <property type="entry name" value="GT1_Gtf-like"/>
    <property type="match status" value="1"/>
</dbReference>
<dbReference type="RefSeq" id="WP_089329594.1">
    <property type="nucleotide sequence ID" value="NZ_FZOR01000038.1"/>
</dbReference>
<dbReference type="NCBIfam" id="TIGR04516">
    <property type="entry name" value="glycosyl_450act"/>
    <property type="match status" value="1"/>
</dbReference>
<feature type="domain" description="Erythromycin biosynthesis protein CIII-like C-terminal" evidence="5">
    <location>
        <begin position="278"/>
        <end position="423"/>
    </location>
</feature>
<evidence type="ECO:0000313" key="7">
    <source>
        <dbReference type="EMBL" id="SNT52126.1"/>
    </source>
</evidence>
<feature type="domain" description="Erythromycin biosynthesis protein CIII-like N-terminal" evidence="6">
    <location>
        <begin position="22"/>
        <end position="263"/>
    </location>
</feature>
<dbReference type="InterPro" id="IPR010610">
    <property type="entry name" value="EryCIII-like_C"/>
</dbReference>
<dbReference type="PANTHER" id="PTHR48050">
    <property type="entry name" value="STEROL 3-BETA-GLUCOSYLTRANSFERASE"/>
    <property type="match status" value="1"/>
</dbReference>
<dbReference type="GO" id="GO:0016758">
    <property type="term" value="F:hexosyltransferase activity"/>
    <property type="evidence" value="ECO:0007669"/>
    <property type="project" value="UniProtKB-ARBA"/>
</dbReference>
<keyword evidence="8" id="KW-1185">Reference proteome</keyword>
<dbReference type="PANTHER" id="PTHR48050:SF13">
    <property type="entry name" value="STEROL 3-BETA-GLUCOSYLTRANSFERASE UGT80A2"/>
    <property type="match status" value="1"/>
</dbReference>
<evidence type="ECO:0000313" key="8">
    <source>
        <dbReference type="Proteomes" id="UP000198318"/>
    </source>
</evidence>
<dbReference type="Gene3D" id="3.40.50.2000">
    <property type="entry name" value="Glycogen Phosphorylase B"/>
    <property type="match status" value="2"/>
</dbReference>
<evidence type="ECO:0000259" key="5">
    <source>
        <dbReference type="Pfam" id="PF06722"/>
    </source>
</evidence>
<reference evidence="7 8" key="1">
    <citation type="submission" date="2017-06" db="EMBL/GenBank/DDBJ databases">
        <authorList>
            <person name="Kim H.J."/>
            <person name="Triplett B.A."/>
        </authorList>
    </citation>
    <scope>NUCLEOTIDE SEQUENCE [LARGE SCALE GENOMIC DNA]</scope>
    <source>
        <strain evidence="7 8">DSM 44715</strain>
    </source>
</reference>
<keyword evidence="3 7" id="KW-0808">Transferase</keyword>
<accession>A0A239NB45</accession>
<keyword evidence="2 7" id="KW-0328">Glycosyltransferase</keyword>
<comment type="similarity">
    <text evidence="1">Belongs to the glycosyltransferase 28 family.</text>
</comment>
<dbReference type="Pfam" id="PF06722">
    <property type="entry name" value="EryCIII-like_C"/>
    <property type="match status" value="1"/>
</dbReference>
<dbReference type="GO" id="GO:0017000">
    <property type="term" value="P:antibiotic biosynthetic process"/>
    <property type="evidence" value="ECO:0007669"/>
    <property type="project" value="UniProtKB-KW"/>
</dbReference>
<dbReference type="InterPro" id="IPR030953">
    <property type="entry name" value="Glycosyl_450act"/>
</dbReference>
<dbReference type="InterPro" id="IPR050426">
    <property type="entry name" value="Glycosyltransferase_28"/>
</dbReference>
<dbReference type="Proteomes" id="UP000198318">
    <property type="component" value="Unassembled WGS sequence"/>
</dbReference>
<evidence type="ECO:0000256" key="2">
    <source>
        <dbReference type="ARBA" id="ARBA00022676"/>
    </source>
</evidence>
<evidence type="ECO:0000256" key="4">
    <source>
        <dbReference type="ARBA" id="ARBA00023194"/>
    </source>
</evidence>
<sequence length="432" mass="47099">MRVLFTTFAAPSHLQNMVTMAWALQTAGHEVRVASQPDLADAITSAGLTAVPVGESHDVAQQVQEINDNLDQENVAAPQNAGDAGLDMNELRPEKLTREYMLKVFGTMTPFVFQNCSPDGMIDDLVAFSRHWRPDLVVWDTFTFAGPIAARACGAAHARLIAGLDLMGAMRTRFVADRDSRPAAEREDPLRDWLASRLERHGAAYDDEVATGQWTITPTPRSLSLPVPLRYVPVRFVPYNGRSVVPDWLREPPRRKRVCLTLGLSYRDMWGGVSRLGEMLSAVADLDVEVVAALSADQREALGDMPGNVRMVDFVPLSAVLPDSAAIIHHGGVKTFGTAMACAVPQLIVPEGQWDTAHLARRAEDGGFGLSVGDARGIEPKEFARLVARLVDEPSFARAARSLRRESLTMPAPNEIVPSLEALTAEHRAQAG</sequence>
<dbReference type="InterPro" id="IPR002213">
    <property type="entry name" value="UDP_glucos_trans"/>
</dbReference>
<dbReference type="OrthoDB" id="5488434at2"/>
<evidence type="ECO:0000259" key="6">
    <source>
        <dbReference type="Pfam" id="PF21036"/>
    </source>
</evidence>
<dbReference type="AlphaFoldDB" id="A0A239NB45"/>
<evidence type="ECO:0000256" key="1">
    <source>
        <dbReference type="ARBA" id="ARBA00006962"/>
    </source>
</evidence>
<dbReference type="GO" id="GO:0008194">
    <property type="term" value="F:UDP-glycosyltransferase activity"/>
    <property type="evidence" value="ECO:0007669"/>
    <property type="project" value="InterPro"/>
</dbReference>
<evidence type="ECO:0000256" key="3">
    <source>
        <dbReference type="ARBA" id="ARBA00022679"/>
    </source>
</evidence>
<proteinExistence type="inferred from homology"/>
<dbReference type="EMBL" id="FZOR01000038">
    <property type="protein sequence ID" value="SNT52126.1"/>
    <property type="molecule type" value="Genomic_DNA"/>
</dbReference>
<gene>
    <name evidence="7" type="ORF">SAMN05443665_103865</name>
</gene>
<protein>
    <submittedName>
        <fullName evidence="7">L-2-deoxyfucosyltransferase/glycosyltransferase DesVII</fullName>
    </submittedName>
</protein>
<name>A0A239NB45_9ACTN</name>